<dbReference type="InterPro" id="IPR050369">
    <property type="entry name" value="RBOH/FRE"/>
</dbReference>
<dbReference type="AlphaFoldDB" id="A0A7J7FCM2"/>
<gene>
    <name evidence="3" type="ORF">HPG69_001920</name>
</gene>
<keyword evidence="2" id="KW-0812">Transmembrane</keyword>
<dbReference type="Proteomes" id="UP000551758">
    <property type="component" value="Unassembled WGS sequence"/>
</dbReference>
<evidence type="ECO:0000313" key="3">
    <source>
        <dbReference type="EMBL" id="KAF5925474.1"/>
    </source>
</evidence>
<dbReference type="GO" id="GO:0042554">
    <property type="term" value="P:superoxide anion generation"/>
    <property type="evidence" value="ECO:0007669"/>
    <property type="project" value="TreeGrafter"/>
</dbReference>
<sequence>MTTGLTGVILLLVLAIMYVFASHHFRRRSFRGFWLTHHLYILLYILVRKIGVFSCGPPGMTKNVEKACQLINRQDRTHFSHHYENF</sequence>
<evidence type="ECO:0000313" key="4">
    <source>
        <dbReference type="Proteomes" id="UP000551758"/>
    </source>
</evidence>
<feature type="transmembrane region" description="Helical" evidence="2">
    <location>
        <begin position="31"/>
        <end position="47"/>
    </location>
</feature>
<dbReference type="GO" id="GO:0043020">
    <property type="term" value="C:NADPH oxidase complex"/>
    <property type="evidence" value="ECO:0007669"/>
    <property type="project" value="TreeGrafter"/>
</dbReference>
<keyword evidence="4" id="KW-1185">Reference proteome</keyword>
<protein>
    <submittedName>
        <fullName evidence="3">Uncharacterized protein</fullName>
    </submittedName>
</protein>
<name>A0A7J7FCM2_DICBM</name>
<proteinExistence type="predicted"/>
<dbReference type="PANTHER" id="PTHR11972:SF75">
    <property type="entry name" value="DUAL OXIDASE 1"/>
    <property type="match status" value="1"/>
</dbReference>
<reference evidence="3 4" key="1">
    <citation type="journal article" date="2020" name="Mol. Biol. Evol.">
        <title>Interspecific Gene Flow and the Evolution of Specialization in Black and White Rhinoceros.</title>
        <authorList>
            <person name="Moodley Y."/>
            <person name="Westbury M.V."/>
            <person name="Russo I.M."/>
            <person name="Gopalakrishnan S."/>
            <person name="Rakotoarivelo A."/>
            <person name="Olsen R.A."/>
            <person name="Prost S."/>
            <person name="Tunstall T."/>
            <person name="Ryder O.A."/>
            <person name="Dalen L."/>
            <person name="Bruford M.W."/>
        </authorList>
    </citation>
    <scope>NUCLEOTIDE SEQUENCE [LARGE SCALE GENOMIC DNA]</scope>
    <source>
        <strain evidence="3">SBR-YM</strain>
        <tissue evidence="3">Skin</tissue>
    </source>
</reference>
<dbReference type="SUPFAM" id="SSF52343">
    <property type="entry name" value="Ferredoxin reductase-like, C-terminal NADP-linked domain"/>
    <property type="match status" value="1"/>
</dbReference>
<accession>A0A7J7FCM2</accession>
<dbReference type="PANTHER" id="PTHR11972">
    <property type="entry name" value="NADPH OXIDASE"/>
    <property type="match status" value="1"/>
</dbReference>
<dbReference type="EMBL" id="JACDTQ010000812">
    <property type="protein sequence ID" value="KAF5925474.1"/>
    <property type="molecule type" value="Genomic_DNA"/>
</dbReference>
<keyword evidence="1" id="KW-0560">Oxidoreductase</keyword>
<organism evidence="3 4">
    <name type="scientific">Diceros bicornis minor</name>
    <name type="common">South-central black rhinoceros</name>
    <dbReference type="NCBI Taxonomy" id="77932"/>
    <lineage>
        <taxon>Eukaryota</taxon>
        <taxon>Metazoa</taxon>
        <taxon>Chordata</taxon>
        <taxon>Craniata</taxon>
        <taxon>Vertebrata</taxon>
        <taxon>Euteleostomi</taxon>
        <taxon>Mammalia</taxon>
        <taxon>Eutheria</taxon>
        <taxon>Laurasiatheria</taxon>
        <taxon>Perissodactyla</taxon>
        <taxon>Rhinocerotidae</taxon>
        <taxon>Diceros</taxon>
    </lineage>
</organism>
<evidence type="ECO:0000256" key="2">
    <source>
        <dbReference type="SAM" id="Phobius"/>
    </source>
</evidence>
<dbReference type="GO" id="GO:0006952">
    <property type="term" value="P:defense response"/>
    <property type="evidence" value="ECO:0007669"/>
    <property type="project" value="TreeGrafter"/>
</dbReference>
<comment type="caution">
    <text evidence="3">The sequence shown here is derived from an EMBL/GenBank/DDBJ whole genome shotgun (WGS) entry which is preliminary data.</text>
</comment>
<keyword evidence="2" id="KW-1133">Transmembrane helix</keyword>
<evidence type="ECO:0000256" key="1">
    <source>
        <dbReference type="ARBA" id="ARBA00023002"/>
    </source>
</evidence>
<dbReference type="Gene3D" id="3.40.50.80">
    <property type="entry name" value="Nucleotide-binding domain of ferredoxin-NADP reductase (FNR) module"/>
    <property type="match status" value="1"/>
</dbReference>
<dbReference type="GO" id="GO:0016175">
    <property type="term" value="F:superoxide-generating NAD(P)H oxidase activity"/>
    <property type="evidence" value="ECO:0007669"/>
    <property type="project" value="TreeGrafter"/>
</dbReference>
<keyword evidence="2" id="KW-0472">Membrane</keyword>
<dbReference type="InterPro" id="IPR039261">
    <property type="entry name" value="FNR_nucleotide-bd"/>
</dbReference>